<evidence type="ECO:0000313" key="3">
    <source>
        <dbReference type="EMBL" id="CDW74909.1"/>
    </source>
</evidence>
<gene>
    <name evidence="3" type="primary">Contig14712.g15670</name>
    <name evidence="3" type="ORF">STYLEM_3893</name>
</gene>
<dbReference type="GO" id="GO:0004568">
    <property type="term" value="F:chitinase activity"/>
    <property type="evidence" value="ECO:0007669"/>
    <property type="project" value="InterPro"/>
</dbReference>
<protein>
    <submittedName>
        <fullName evidence="3">Glycoside hydrolase family protein</fullName>
    </submittedName>
</protein>
<organism evidence="3 4">
    <name type="scientific">Stylonychia lemnae</name>
    <name type="common">Ciliate</name>
    <dbReference type="NCBI Taxonomy" id="5949"/>
    <lineage>
        <taxon>Eukaryota</taxon>
        <taxon>Sar</taxon>
        <taxon>Alveolata</taxon>
        <taxon>Ciliophora</taxon>
        <taxon>Intramacronucleata</taxon>
        <taxon>Spirotrichea</taxon>
        <taxon>Stichotrichia</taxon>
        <taxon>Sporadotrichida</taxon>
        <taxon>Oxytrichidae</taxon>
        <taxon>Stylonychinae</taxon>
        <taxon>Stylonychia</taxon>
    </lineage>
</organism>
<keyword evidence="3" id="KW-0378">Hydrolase</keyword>
<reference evidence="3 4" key="1">
    <citation type="submission" date="2014-06" db="EMBL/GenBank/DDBJ databases">
        <authorList>
            <person name="Swart Estienne"/>
        </authorList>
    </citation>
    <scope>NUCLEOTIDE SEQUENCE [LARGE SCALE GENOMIC DNA]</scope>
    <source>
        <strain evidence="3 4">130c</strain>
    </source>
</reference>
<dbReference type="Pfam" id="PF00182">
    <property type="entry name" value="Glyco_hydro_19"/>
    <property type="match status" value="1"/>
</dbReference>
<dbReference type="Proteomes" id="UP000039865">
    <property type="component" value="Unassembled WGS sequence"/>
</dbReference>
<name>A0A078A2A5_STYLE</name>
<dbReference type="PANTHER" id="PTHR34408:SF1">
    <property type="entry name" value="GLYCOSYL HYDROLASE FAMILY 19 DOMAIN-CONTAINING PROTEIN HI_1415"/>
    <property type="match status" value="1"/>
</dbReference>
<evidence type="ECO:0000259" key="2">
    <source>
        <dbReference type="Pfam" id="PF00182"/>
    </source>
</evidence>
<dbReference type="EMBL" id="CCKQ01003764">
    <property type="protein sequence ID" value="CDW74909.1"/>
    <property type="molecule type" value="Genomic_DNA"/>
</dbReference>
<dbReference type="InterPro" id="IPR052354">
    <property type="entry name" value="Cell_Wall_Dynamics_Protein"/>
</dbReference>
<evidence type="ECO:0000256" key="1">
    <source>
        <dbReference type="SAM" id="MobiDB-lite"/>
    </source>
</evidence>
<proteinExistence type="predicted"/>
<dbReference type="InterPro" id="IPR000726">
    <property type="entry name" value="Glyco_hydro_19_cat"/>
</dbReference>
<keyword evidence="4" id="KW-1185">Reference proteome</keyword>
<dbReference type="InParanoid" id="A0A078A2A5"/>
<feature type="domain" description="Glycoside hydrolase family 19 catalytic" evidence="2">
    <location>
        <begin position="65"/>
        <end position="154"/>
    </location>
</feature>
<dbReference type="OMA" id="KMQQAMF"/>
<dbReference type="PANTHER" id="PTHR34408">
    <property type="entry name" value="FAMILY PROTEIN, PUTATIVE-RELATED"/>
    <property type="match status" value="1"/>
</dbReference>
<evidence type="ECO:0000313" key="4">
    <source>
        <dbReference type="Proteomes" id="UP000039865"/>
    </source>
</evidence>
<accession>A0A078A2A5</accession>
<dbReference type="OrthoDB" id="5985073at2759"/>
<dbReference type="AlphaFoldDB" id="A0A078A2A5"/>
<dbReference type="GO" id="GO:0016998">
    <property type="term" value="P:cell wall macromolecule catabolic process"/>
    <property type="evidence" value="ECO:0007669"/>
    <property type="project" value="InterPro"/>
</dbReference>
<dbReference type="InterPro" id="IPR023346">
    <property type="entry name" value="Lysozyme-like_dom_sf"/>
</dbReference>
<sequence>MESQQNVRQCISYIGELGRRHQRCGVKISHSKKKIKIVGSKPDFQTFVPLLVFYMRKTEINTPIRIAMFLAQVAHESQGFTKLIENTNGENYEPTNGKGKNLGNTEPGDGKRFRGRGLIQLTGRYNYTYFGKLMNLDLLDKPELLEKIHNAVYVSCLYWQVRKANALADQNDFEGVTKRINGGKNGLVDRQRYYDKAKQVFDIDE</sequence>
<feature type="region of interest" description="Disordered" evidence="1">
    <location>
        <begin position="87"/>
        <end position="111"/>
    </location>
</feature>
<dbReference type="SUPFAM" id="SSF53955">
    <property type="entry name" value="Lysozyme-like"/>
    <property type="match status" value="1"/>
</dbReference>
<dbReference type="GO" id="GO:0006032">
    <property type="term" value="P:chitin catabolic process"/>
    <property type="evidence" value="ECO:0007669"/>
    <property type="project" value="InterPro"/>
</dbReference>
<dbReference type="Gene3D" id="1.10.530.10">
    <property type="match status" value="1"/>
</dbReference>